<dbReference type="AlphaFoldDB" id="A0A3B6QMX9"/>
<feature type="signal peptide" evidence="1">
    <location>
        <begin position="1"/>
        <end position="27"/>
    </location>
</feature>
<evidence type="ECO:0000313" key="2">
    <source>
        <dbReference type="EnsemblPlants" id="TraesCS6D02G368500.1"/>
    </source>
</evidence>
<dbReference type="EnsemblPlants" id="TraesCS6D02G368500.1">
    <property type="protein sequence ID" value="TraesCS6D02G368500.1"/>
    <property type="gene ID" value="TraesCS6D02G368500"/>
</dbReference>
<dbReference type="Gramene" id="TraesLAC6D03G03741230.1">
    <property type="protein sequence ID" value="TraesLAC6D03G03741230.1"/>
    <property type="gene ID" value="TraesLAC6D03G03741230"/>
</dbReference>
<dbReference type="Gramene" id="TraesCAD_scaffold_096383_01G000100.1">
    <property type="protein sequence ID" value="TraesCAD_scaffold_096383_01G000100.1"/>
    <property type="gene ID" value="TraesCAD_scaffold_096383_01G000100"/>
</dbReference>
<reference evidence="2" key="1">
    <citation type="submission" date="2018-08" db="EMBL/GenBank/DDBJ databases">
        <authorList>
            <person name="Rossello M."/>
        </authorList>
    </citation>
    <scope>NUCLEOTIDE SEQUENCE [LARGE SCALE GENOMIC DNA]</scope>
    <source>
        <strain evidence="2">cv. Chinese Spring</strain>
    </source>
</reference>
<dbReference type="Gramene" id="TraesJAG6D03G03773510.1">
    <property type="protein sequence ID" value="TraesJAG6D03G03773510.1"/>
    <property type="gene ID" value="TraesJAG6D03G03773510"/>
</dbReference>
<sequence length="96" mass="10084">MAPPARSSAPFFLLLAVLLVAAGRSAGDDDDSPPQVQPLDPKCQEMTEMCTPATCTKLCLSIGLGKDPDGGFCTFHGMQFYCCCPIPAPAPPPSRL</sequence>
<accession>A0A3B6QMX9</accession>
<organism evidence="2">
    <name type="scientific">Triticum aestivum</name>
    <name type="common">Wheat</name>
    <dbReference type="NCBI Taxonomy" id="4565"/>
    <lineage>
        <taxon>Eukaryota</taxon>
        <taxon>Viridiplantae</taxon>
        <taxon>Streptophyta</taxon>
        <taxon>Embryophyta</taxon>
        <taxon>Tracheophyta</taxon>
        <taxon>Spermatophyta</taxon>
        <taxon>Magnoliopsida</taxon>
        <taxon>Liliopsida</taxon>
        <taxon>Poales</taxon>
        <taxon>Poaceae</taxon>
        <taxon>BOP clade</taxon>
        <taxon>Pooideae</taxon>
        <taxon>Triticodae</taxon>
        <taxon>Triticeae</taxon>
        <taxon>Triticinae</taxon>
        <taxon>Triticum</taxon>
    </lineage>
</organism>
<reference evidence="2" key="2">
    <citation type="submission" date="2018-10" db="UniProtKB">
        <authorList>
            <consortium name="EnsemblPlants"/>
        </authorList>
    </citation>
    <scope>IDENTIFICATION</scope>
</reference>
<evidence type="ECO:0000256" key="1">
    <source>
        <dbReference type="SAM" id="SignalP"/>
    </source>
</evidence>
<feature type="chain" id="PRO_5043179634" description="Knottin scorpion toxin-like domain-containing protein" evidence="1">
    <location>
        <begin position="28"/>
        <end position="96"/>
    </location>
</feature>
<keyword evidence="3" id="KW-1185">Reference proteome</keyword>
<dbReference type="Gramene" id="TraesNOR6D03G03831220.1">
    <property type="protein sequence ID" value="TraesNOR6D03G03831220.1"/>
    <property type="gene ID" value="TraesNOR6D03G03831220"/>
</dbReference>
<dbReference type="Gramene" id="TraesJUL6D03G03823620.1">
    <property type="protein sequence ID" value="TraesJUL6D03G03823620.1"/>
    <property type="gene ID" value="TraesJUL6D03G03823620"/>
</dbReference>
<evidence type="ECO:0008006" key="4">
    <source>
        <dbReference type="Google" id="ProtNLM"/>
    </source>
</evidence>
<dbReference type="Gramene" id="TraesLDM6D03G03794530.1">
    <property type="protein sequence ID" value="TraesLDM6D03G03794530.1"/>
    <property type="gene ID" value="TraesLDM6D03G03794530"/>
</dbReference>
<dbReference type="Gramene" id="TraesARI6D03G03755060.1">
    <property type="protein sequence ID" value="TraesARI6D03G03755060.1"/>
    <property type="gene ID" value="TraesARI6D03G03755060"/>
</dbReference>
<dbReference type="Gramene" id="TraesCS6D02G368500.1">
    <property type="protein sequence ID" value="TraesCS6D02G368500.1"/>
    <property type="gene ID" value="TraesCS6D02G368500"/>
</dbReference>
<dbReference type="Gramene" id="TraesROB_scaffold_104539_01G000200.1">
    <property type="protein sequence ID" value="TraesROB_scaffold_104539_01G000200.1"/>
    <property type="gene ID" value="TraesROB_scaffold_104539_01G000200"/>
</dbReference>
<protein>
    <recommendedName>
        <fullName evidence="4">Knottin scorpion toxin-like domain-containing protein</fullName>
    </recommendedName>
</protein>
<proteinExistence type="predicted"/>
<evidence type="ECO:0000313" key="3">
    <source>
        <dbReference type="Proteomes" id="UP000019116"/>
    </source>
</evidence>
<dbReference type="Gramene" id="TraesCS6D03G0849200.1">
    <property type="protein sequence ID" value="TraesCS6D03G0849200.1.CDS"/>
    <property type="gene ID" value="TraesCS6D03G0849200"/>
</dbReference>
<keyword evidence="1" id="KW-0732">Signal</keyword>
<dbReference type="Proteomes" id="UP000019116">
    <property type="component" value="Chromosome 6D"/>
</dbReference>
<dbReference type="Gramene" id="TraesCLE_scaffold_075441_01G000100.1">
    <property type="protein sequence ID" value="TraesCLE_scaffold_075441_01G000100.1"/>
    <property type="gene ID" value="TraesCLE_scaffold_075441_01G000100"/>
</dbReference>
<dbReference type="Gramene" id="TraesWEE_scaffold_095760_01G000100.1">
    <property type="protein sequence ID" value="TraesWEE_scaffold_095760_01G000100.1"/>
    <property type="gene ID" value="TraesWEE_scaffold_095760_01G000100"/>
</dbReference>
<name>A0A3B6QMX9_WHEAT</name>
<dbReference type="Gramene" id="TraesMAC6D03G03788790.1">
    <property type="protein sequence ID" value="TraesMAC6D03G03788790.1"/>
    <property type="gene ID" value="TraesMAC6D03G03788790"/>
</dbReference>
<dbReference type="OMA" id="PDGGFCT"/>
<dbReference type="Gramene" id="TraesPARA_EIv1.0_2129340.1">
    <property type="protein sequence ID" value="TraesPARA_EIv1.0_2129340.1.CDS"/>
    <property type="gene ID" value="TraesPARA_EIv1.0_2129340"/>
</dbReference>
<dbReference type="Gramene" id="TraesSYM6D03G03738460.1">
    <property type="protein sequence ID" value="TraesSYM6D03G03738460.1"/>
    <property type="gene ID" value="TraesSYM6D03G03738460"/>
</dbReference>
<dbReference type="Gramene" id="TraesSTA6D03G03783510.1">
    <property type="protein sequence ID" value="TraesSTA6D03G03783510.1"/>
    <property type="gene ID" value="TraesSTA6D03G03783510"/>
</dbReference>
<dbReference type="Gramene" id="TraesRN6D0100898400.1">
    <property type="protein sequence ID" value="TraesRN6D0100898400.1"/>
    <property type="gene ID" value="TraesRN6D0100898400"/>
</dbReference>